<dbReference type="InterPro" id="IPR043502">
    <property type="entry name" value="DNA/RNA_pol_sf"/>
</dbReference>
<sequence>MESQLPTAKECLTLLGHMASLTHLVSGAQLCMWSLQFHLRCQWSSSTQNKSIQISWIPNNLADLQWWTMESNLLTGRDLQDLVLDFLLYTDASTQGWGWSLLHYIAGGLCSEDEAALNINILELLIIRLGLLHFQHILQGMMMGVFVDNITVLAYVSPWGHSFFDTQRQGTANIVLSGGQSYCSKARSRRSFLRSGPLWRLWGMPLVDLFSTSQNFRLLHLSLRSQTQWPSQRMPFYSLGITWFYFLEIKSAAVLSKGSSVALFLPRLDEVAKLESDG</sequence>
<gene>
    <name evidence="1" type="ORF">E2C01_049588</name>
</gene>
<evidence type="ECO:0000313" key="2">
    <source>
        <dbReference type="Proteomes" id="UP000324222"/>
    </source>
</evidence>
<dbReference type="Proteomes" id="UP000324222">
    <property type="component" value="Unassembled WGS sequence"/>
</dbReference>
<evidence type="ECO:0000313" key="1">
    <source>
        <dbReference type="EMBL" id="MPC55645.1"/>
    </source>
</evidence>
<protein>
    <submittedName>
        <fullName evidence="1">Uncharacterized protein</fullName>
    </submittedName>
</protein>
<organism evidence="1 2">
    <name type="scientific">Portunus trituberculatus</name>
    <name type="common">Swimming crab</name>
    <name type="synonym">Neptunus trituberculatus</name>
    <dbReference type="NCBI Taxonomy" id="210409"/>
    <lineage>
        <taxon>Eukaryota</taxon>
        <taxon>Metazoa</taxon>
        <taxon>Ecdysozoa</taxon>
        <taxon>Arthropoda</taxon>
        <taxon>Crustacea</taxon>
        <taxon>Multicrustacea</taxon>
        <taxon>Malacostraca</taxon>
        <taxon>Eumalacostraca</taxon>
        <taxon>Eucarida</taxon>
        <taxon>Decapoda</taxon>
        <taxon>Pleocyemata</taxon>
        <taxon>Brachyura</taxon>
        <taxon>Eubrachyura</taxon>
        <taxon>Portunoidea</taxon>
        <taxon>Portunidae</taxon>
        <taxon>Portuninae</taxon>
        <taxon>Portunus</taxon>
    </lineage>
</organism>
<dbReference type="EMBL" id="VSRR010013337">
    <property type="protein sequence ID" value="MPC55645.1"/>
    <property type="molecule type" value="Genomic_DNA"/>
</dbReference>
<keyword evidence="2" id="KW-1185">Reference proteome</keyword>
<accession>A0A5B7GE43</accession>
<dbReference type="GO" id="GO:0071897">
    <property type="term" value="P:DNA biosynthetic process"/>
    <property type="evidence" value="ECO:0007669"/>
    <property type="project" value="UniProtKB-ARBA"/>
</dbReference>
<dbReference type="SUPFAM" id="SSF56672">
    <property type="entry name" value="DNA/RNA polymerases"/>
    <property type="match status" value="1"/>
</dbReference>
<reference evidence="1 2" key="1">
    <citation type="submission" date="2019-05" db="EMBL/GenBank/DDBJ databases">
        <title>Another draft genome of Portunus trituberculatus and its Hox gene families provides insights of decapod evolution.</title>
        <authorList>
            <person name="Jeong J.-H."/>
            <person name="Song I."/>
            <person name="Kim S."/>
            <person name="Choi T."/>
            <person name="Kim D."/>
            <person name="Ryu S."/>
            <person name="Kim W."/>
        </authorList>
    </citation>
    <scope>NUCLEOTIDE SEQUENCE [LARGE SCALE GENOMIC DNA]</scope>
    <source>
        <tissue evidence="1">Muscle</tissue>
    </source>
</reference>
<dbReference type="OrthoDB" id="6771932at2759"/>
<dbReference type="AlphaFoldDB" id="A0A5B7GE43"/>
<proteinExistence type="predicted"/>
<name>A0A5B7GE43_PORTR</name>
<dbReference type="CDD" id="cd09275">
    <property type="entry name" value="RNase_HI_RT_DIRS1"/>
    <property type="match status" value="1"/>
</dbReference>
<comment type="caution">
    <text evidence="1">The sequence shown here is derived from an EMBL/GenBank/DDBJ whole genome shotgun (WGS) entry which is preliminary data.</text>
</comment>